<dbReference type="Pfam" id="PF13649">
    <property type="entry name" value="Methyltransf_25"/>
    <property type="match status" value="1"/>
</dbReference>
<dbReference type="GO" id="GO:0008168">
    <property type="term" value="F:methyltransferase activity"/>
    <property type="evidence" value="ECO:0007669"/>
    <property type="project" value="UniProtKB-KW"/>
</dbReference>
<sequence>MGSQFTDSKHAVAHIFNSAIAAPAIAAAWEIGFLDELLKQQEVSITDYAEQHDLDLASLKGLASALATVHIVKRDANTVTAGTHLHEAYRNKSLFHWLTLGSGTLFARMQHVLRNENRTGSFYSRDSAAIAYACREANAEFFDPMFWKAMGEIDYQVHSVVDLGCGSGEKLMQILERYPGTKAIGIDIAQPAVEFATAESVRRGLSDRLTFTQGDACALEYRDEFSEVDLLTSFLMGHDFWPREDCVGSLKSLRAAFPNVRRFLLCDTARVLLDSPDKGDTSRSRYAVTEDDVPLFTLGFEFGHALMDTFIPTIEDWEGVLEEGGWRCKKSYTFPPSLSFCMDLEPINQD</sequence>
<dbReference type="InterPro" id="IPR036388">
    <property type="entry name" value="WH-like_DNA-bd_sf"/>
</dbReference>
<evidence type="ECO:0000259" key="1">
    <source>
        <dbReference type="Pfam" id="PF13649"/>
    </source>
</evidence>
<comment type="caution">
    <text evidence="2">The sequence shown here is derived from an EMBL/GenBank/DDBJ whole genome shotgun (WGS) entry which is preliminary data.</text>
</comment>
<dbReference type="InterPro" id="IPR029063">
    <property type="entry name" value="SAM-dependent_MTases_sf"/>
</dbReference>
<dbReference type="PANTHER" id="PTHR43712:SF2">
    <property type="entry name" value="O-METHYLTRANSFERASE CICE"/>
    <property type="match status" value="1"/>
</dbReference>
<keyword evidence="2" id="KW-0808">Transferase</keyword>
<keyword evidence="2" id="KW-0489">Methyltransferase</keyword>
<organism evidence="2 3">
    <name type="scientific">Rhypophila decipiens</name>
    <dbReference type="NCBI Taxonomy" id="261697"/>
    <lineage>
        <taxon>Eukaryota</taxon>
        <taxon>Fungi</taxon>
        <taxon>Dikarya</taxon>
        <taxon>Ascomycota</taxon>
        <taxon>Pezizomycotina</taxon>
        <taxon>Sordariomycetes</taxon>
        <taxon>Sordariomycetidae</taxon>
        <taxon>Sordariales</taxon>
        <taxon>Naviculisporaceae</taxon>
        <taxon>Rhypophila</taxon>
    </lineage>
</organism>
<accession>A0AAN6Y4K0</accession>
<dbReference type="CDD" id="cd02440">
    <property type="entry name" value="AdoMet_MTases"/>
    <property type="match status" value="1"/>
</dbReference>
<gene>
    <name evidence="2" type="ORF">QBC37DRAFT_390820</name>
</gene>
<evidence type="ECO:0000313" key="3">
    <source>
        <dbReference type="Proteomes" id="UP001301769"/>
    </source>
</evidence>
<dbReference type="SUPFAM" id="SSF53335">
    <property type="entry name" value="S-adenosyl-L-methionine-dependent methyltransferases"/>
    <property type="match status" value="1"/>
</dbReference>
<dbReference type="InterPro" id="IPR041698">
    <property type="entry name" value="Methyltransf_25"/>
</dbReference>
<evidence type="ECO:0000313" key="2">
    <source>
        <dbReference type="EMBL" id="KAK4209972.1"/>
    </source>
</evidence>
<dbReference type="Gene3D" id="3.40.50.150">
    <property type="entry name" value="Vaccinia Virus protein VP39"/>
    <property type="match status" value="1"/>
</dbReference>
<dbReference type="AlphaFoldDB" id="A0AAN6Y4K0"/>
<dbReference type="PANTHER" id="PTHR43712">
    <property type="entry name" value="PUTATIVE (AFU_ORTHOLOGUE AFUA_4G14580)-RELATED"/>
    <property type="match status" value="1"/>
</dbReference>
<proteinExistence type="predicted"/>
<reference evidence="2" key="1">
    <citation type="journal article" date="2023" name="Mol. Phylogenet. Evol.">
        <title>Genome-scale phylogeny and comparative genomics of the fungal order Sordariales.</title>
        <authorList>
            <person name="Hensen N."/>
            <person name="Bonometti L."/>
            <person name="Westerberg I."/>
            <person name="Brannstrom I.O."/>
            <person name="Guillou S."/>
            <person name="Cros-Aarteil S."/>
            <person name="Calhoun S."/>
            <person name="Haridas S."/>
            <person name="Kuo A."/>
            <person name="Mondo S."/>
            <person name="Pangilinan J."/>
            <person name="Riley R."/>
            <person name="LaButti K."/>
            <person name="Andreopoulos B."/>
            <person name="Lipzen A."/>
            <person name="Chen C."/>
            <person name="Yan M."/>
            <person name="Daum C."/>
            <person name="Ng V."/>
            <person name="Clum A."/>
            <person name="Steindorff A."/>
            <person name="Ohm R.A."/>
            <person name="Martin F."/>
            <person name="Silar P."/>
            <person name="Natvig D.O."/>
            <person name="Lalanne C."/>
            <person name="Gautier V."/>
            <person name="Ament-Velasquez S.L."/>
            <person name="Kruys A."/>
            <person name="Hutchinson M.I."/>
            <person name="Powell A.J."/>
            <person name="Barry K."/>
            <person name="Miller A.N."/>
            <person name="Grigoriev I.V."/>
            <person name="Debuchy R."/>
            <person name="Gladieux P."/>
            <person name="Hiltunen Thoren M."/>
            <person name="Johannesson H."/>
        </authorList>
    </citation>
    <scope>NUCLEOTIDE SEQUENCE</scope>
    <source>
        <strain evidence="2">PSN293</strain>
    </source>
</reference>
<protein>
    <submittedName>
        <fullName evidence="2">S-adenosyl-L-methionine-dependent methyltransferase</fullName>
    </submittedName>
</protein>
<feature type="domain" description="Methyltransferase" evidence="1">
    <location>
        <begin position="160"/>
        <end position="252"/>
    </location>
</feature>
<name>A0AAN6Y4K0_9PEZI</name>
<reference evidence="2" key="2">
    <citation type="submission" date="2023-05" db="EMBL/GenBank/DDBJ databases">
        <authorList>
            <consortium name="Lawrence Berkeley National Laboratory"/>
            <person name="Steindorff A."/>
            <person name="Hensen N."/>
            <person name="Bonometti L."/>
            <person name="Westerberg I."/>
            <person name="Brannstrom I.O."/>
            <person name="Guillou S."/>
            <person name="Cros-Aarteil S."/>
            <person name="Calhoun S."/>
            <person name="Haridas S."/>
            <person name="Kuo A."/>
            <person name="Mondo S."/>
            <person name="Pangilinan J."/>
            <person name="Riley R."/>
            <person name="Labutti K."/>
            <person name="Andreopoulos B."/>
            <person name="Lipzen A."/>
            <person name="Chen C."/>
            <person name="Yanf M."/>
            <person name="Daum C."/>
            <person name="Ng V."/>
            <person name="Clum A."/>
            <person name="Ohm R."/>
            <person name="Martin F."/>
            <person name="Silar P."/>
            <person name="Natvig D."/>
            <person name="Lalanne C."/>
            <person name="Gautier V."/>
            <person name="Ament-Velasquez S.L."/>
            <person name="Kruys A."/>
            <person name="Hutchinson M.I."/>
            <person name="Powell A.J."/>
            <person name="Barry K."/>
            <person name="Miller A.N."/>
            <person name="Grigoriev I.V."/>
            <person name="Debuchy R."/>
            <person name="Gladieux P."/>
            <person name="Thoren M.H."/>
            <person name="Johannesson H."/>
        </authorList>
    </citation>
    <scope>NUCLEOTIDE SEQUENCE</scope>
    <source>
        <strain evidence="2">PSN293</strain>
    </source>
</reference>
<keyword evidence="3" id="KW-1185">Reference proteome</keyword>
<dbReference type="GO" id="GO:0032259">
    <property type="term" value="P:methylation"/>
    <property type="evidence" value="ECO:0007669"/>
    <property type="project" value="UniProtKB-KW"/>
</dbReference>
<dbReference type="EMBL" id="MU858188">
    <property type="protein sequence ID" value="KAK4209972.1"/>
    <property type="molecule type" value="Genomic_DNA"/>
</dbReference>
<dbReference type="Gene3D" id="1.10.10.10">
    <property type="entry name" value="Winged helix-like DNA-binding domain superfamily/Winged helix DNA-binding domain"/>
    <property type="match status" value="1"/>
</dbReference>
<dbReference type="Proteomes" id="UP001301769">
    <property type="component" value="Unassembled WGS sequence"/>
</dbReference>